<dbReference type="InterPro" id="IPR036397">
    <property type="entry name" value="RNaseH_sf"/>
</dbReference>
<dbReference type="PANTHER" id="PTHR10133:SF27">
    <property type="entry name" value="DNA POLYMERASE NU"/>
    <property type="match status" value="1"/>
</dbReference>
<accession>S8C9Z8</accession>
<dbReference type="OrthoDB" id="1714177at2759"/>
<feature type="non-terminal residue" evidence="1">
    <location>
        <position position="1"/>
    </location>
</feature>
<dbReference type="InterPro" id="IPR002298">
    <property type="entry name" value="DNA_polymerase_A"/>
</dbReference>
<feature type="non-terminal residue" evidence="1">
    <location>
        <position position="125"/>
    </location>
</feature>
<dbReference type="Gene3D" id="3.30.420.10">
    <property type="entry name" value="Ribonuclease H-like superfamily/Ribonuclease H"/>
    <property type="match status" value="1"/>
</dbReference>
<sequence>DMTSPVDAELRERLSQVYGRVLVVDSIAAAKEVVSLLTGKYRNLIHACDTEVANIEVKEETPVDHGEMICFSIYSGRDADYGNGKSCIWVDVLDGGGDDLLKEFAPFFEDQSIKKVWHNYSFDNH</sequence>
<dbReference type="Proteomes" id="UP000015453">
    <property type="component" value="Unassembled WGS sequence"/>
</dbReference>
<evidence type="ECO:0000313" key="2">
    <source>
        <dbReference type="Proteomes" id="UP000015453"/>
    </source>
</evidence>
<evidence type="ECO:0008006" key="3">
    <source>
        <dbReference type="Google" id="ProtNLM"/>
    </source>
</evidence>
<dbReference type="GO" id="GO:0006302">
    <property type="term" value="P:double-strand break repair"/>
    <property type="evidence" value="ECO:0007669"/>
    <property type="project" value="TreeGrafter"/>
</dbReference>
<dbReference type="InterPro" id="IPR012337">
    <property type="entry name" value="RNaseH-like_sf"/>
</dbReference>
<dbReference type="GO" id="GO:0006261">
    <property type="term" value="P:DNA-templated DNA replication"/>
    <property type="evidence" value="ECO:0007669"/>
    <property type="project" value="InterPro"/>
</dbReference>
<keyword evidence="2" id="KW-1185">Reference proteome</keyword>
<reference evidence="1 2" key="1">
    <citation type="journal article" date="2013" name="BMC Genomics">
        <title>The miniature genome of a carnivorous plant Genlisea aurea contains a low number of genes and short non-coding sequences.</title>
        <authorList>
            <person name="Leushkin E.V."/>
            <person name="Sutormin R.A."/>
            <person name="Nabieva E.R."/>
            <person name="Penin A.A."/>
            <person name="Kondrashov A.S."/>
            <person name="Logacheva M.D."/>
        </authorList>
    </citation>
    <scope>NUCLEOTIDE SEQUENCE [LARGE SCALE GENOMIC DNA]</scope>
</reference>
<dbReference type="GO" id="GO:0003887">
    <property type="term" value="F:DNA-directed DNA polymerase activity"/>
    <property type="evidence" value="ECO:0007669"/>
    <property type="project" value="InterPro"/>
</dbReference>
<protein>
    <recommendedName>
        <fullName evidence="3">3'-5' exonuclease domain-containing protein</fullName>
    </recommendedName>
</protein>
<name>S8C9Z8_9LAMI</name>
<dbReference type="PANTHER" id="PTHR10133">
    <property type="entry name" value="DNA POLYMERASE I"/>
    <property type="match status" value="1"/>
</dbReference>
<proteinExistence type="predicted"/>
<dbReference type="GO" id="GO:0003676">
    <property type="term" value="F:nucleic acid binding"/>
    <property type="evidence" value="ECO:0007669"/>
    <property type="project" value="InterPro"/>
</dbReference>
<gene>
    <name evidence="1" type="ORF">M569_13612</name>
</gene>
<evidence type="ECO:0000313" key="1">
    <source>
        <dbReference type="EMBL" id="EPS61186.1"/>
    </source>
</evidence>
<comment type="caution">
    <text evidence="1">The sequence shown here is derived from an EMBL/GenBank/DDBJ whole genome shotgun (WGS) entry which is preliminary data.</text>
</comment>
<dbReference type="AlphaFoldDB" id="S8C9Z8"/>
<dbReference type="EMBL" id="AUSU01007027">
    <property type="protein sequence ID" value="EPS61186.1"/>
    <property type="molecule type" value="Genomic_DNA"/>
</dbReference>
<organism evidence="1 2">
    <name type="scientific">Genlisea aurea</name>
    <dbReference type="NCBI Taxonomy" id="192259"/>
    <lineage>
        <taxon>Eukaryota</taxon>
        <taxon>Viridiplantae</taxon>
        <taxon>Streptophyta</taxon>
        <taxon>Embryophyta</taxon>
        <taxon>Tracheophyta</taxon>
        <taxon>Spermatophyta</taxon>
        <taxon>Magnoliopsida</taxon>
        <taxon>eudicotyledons</taxon>
        <taxon>Gunneridae</taxon>
        <taxon>Pentapetalae</taxon>
        <taxon>asterids</taxon>
        <taxon>lamiids</taxon>
        <taxon>Lamiales</taxon>
        <taxon>Lentibulariaceae</taxon>
        <taxon>Genlisea</taxon>
    </lineage>
</organism>
<dbReference type="SUPFAM" id="SSF53098">
    <property type="entry name" value="Ribonuclease H-like"/>
    <property type="match status" value="1"/>
</dbReference>